<dbReference type="GO" id="GO:0010073">
    <property type="term" value="P:meristem maintenance"/>
    <property type="evidence" value="ECO:0007669"/>
    <property type="project" value="InterPro"/>
</dbReference>
<feature type="domain" description="Aminotransferase-like plant mobile" evidence="1">
    <location>
        <begin position="4"/>
        <end position="59"/>
    </location>
</feature>
<protein>
    <recommendedName>
        <fullName evidence="1">Aminotransferase-like plant mobile domain-containing protein</fullName>
    </recommendedName>
</protein>
<gene>
    <name evidence="2" type="ORF">Goshw_004435</name>
</gene>
<dbReference type="PANTHER" id="PTHR46033:SF8">
    <property type="entry name" value="PROTEIN MAINTENANCE OF MERISTEMS-LIKE"/>
    <property type="match status" value="1"/>
</dbReference>
<feature type="non-terminal residue" evidence="2">
    <location>
        <position position="60"/>
    </location>
</feature>
<comment type="caution">
    <text evidence="2">The sequence shown here is derived from an EMBL/GenBank/DDBJ whole genome shotgun (WGS) entry which is preliminary data.</text>
</comment>
<proteinExistence type="predicted"/>
<dbReference type="Proteomes" id="UP000593576">
    <property type="component" value="Unassembled WGS sequence"/>
</dbReference>
<keyword evidence="3" id="KW-1185">Reference proteome</keyword>
<dbReference type="AlphaFoldDB" id="A0A7J9MY37"/>
<dbReference type="Pfam" id="PF10536">
    <property type="entry name" value="PMD"/>
    <property type="match status" value="1"/>
</dbReference>
<accession>A0A7J9MY37</accession>
<dbReference type="InterPro" id="IPR044824">
    <property type="entry name" value="MAIN-like"/>
</dbReference>
<evidence type="ECO:0000313" key="3">
    <source>
        <dbReference type="Proteomes" id="UP000593576"/>
    </source>
</evidence>
<name>A0A7J9MY37_GOSSC</name>
<dbReference type="OrthoDB" id="1937804at2759"/>
<dbReference type="PANTHER" id="PTHR46033">
    <property type="entry name" value="PROTEIN MAIN-LIKE 2"/>
    <property type="match status" value="1"/>
</dbReference>
<dbReference type="InterPro" id="IPR019557">
    <property type="entry name" value="AminoTfrase-like_pln_mobile"/>
</dbReference>
<reference evidence="2 3" key="1">
    <citation type="journal article" date="2019" name="Genome Biol. Evol.">
        <title>Insights into the evolution of the New World diploid cottons (Gossypium, subgenus Houzingenia) based on genome sequencing.</title>
        <authorList>
            <person name="Grover C.E."/>
            <person name="Arick M.A. 2nd"/>
            <person name="Thrash A."/>
            <person name="Conover J.L."/>
            <person name="Sanders W.S."/>
            <person name="Peterson D.G."/>
            <person name="Frelichowski J.E."/>
            <person name="Scheffler J.A."/>
            <person name="Scheffler B.E."/>
            <person name="Wendel J.F."/>
        </authorList>
    </citation>
    <scope>NUCLEOTIDE SEQUENCE [LARGE SCALE GENOMIC DNA]</scope>
    <source>
        <strain evidence="2">1</strain>
        <tissue evidence="2">Leaf</tissue>
    </source>
</reference>
<evidence type="ECO:0000313" key="2">
    <source>
        <dbReference type="EMBL" id="MBA0876023.1"/>
    </source>
</evidence>
<sequence>MARILGGIKLDPPLISGLVERWRPVIHTFHLPCDKCPITLEDVGLQLYLPVDGEVITGPV</sequence>
<organism evidence="2 3">
    <name type="scientific">Gossypium schwendimanii</name>
    <name type="common">Cotton</name>
    <dbReference type="NCBI Taxonomy" id="34291"/>
    <lineage>
        <taxon>Eukaryota</taxon>
        <taxon>Viridiplantae</taxon>
        <taxon>Streptophyta</taxon>
        <taxon>Embryophyta</taxon>
        <taxon>Tracheophyta</taxon>
        <taxon>Spermatophyta</taxon>
        <taxon>Magnoliopsida</taxon>
        <taxon>eudicotyledons</taxon>
        <taxon>Gunneridae</taxon>
        <taxon>Pentapetalae</taxon>
        <taxon>rosids</taxon>
        <taxon>malvids</taxon>
        <taxon>Malvales</taxon>
        <taxon>Malvaceae</taxon>
        <taxon>Malvoideae</taxon>
        <taxon>Gossypium</taxon>
    </lineage>
</organism>
<evidence type="ECO:0000259" key="1">
    <source>
        <dbReference type="Pfam" id="PF10536"/>
    </source>
</evidence>
<dbReference type="EMBL" id="JABFAF010263486">
    <property type="protein sequence ID" value="MBA0876023.1"/>
    <property type="molecule type" value="Genomic_DNA"/>
</dbReference>